<organism evidence="2 3">
    <name type="scientific">Clydaea vesicula</name>
    <dbReference type="NCBI Taxonomy" id="447962"/>
    <lineage>
        <taxon>Eukaryota</taxon>
        <taxon>Fungi</taxon>
        <taxon>Fungi incertae sedis</taxon>
        <taxon>Chytridiomycota</taxon>
        <taxon>Chytridiomycota incertae sedis</taxon>
        <taxon>Chytridiomycetes</taxon>
        <taxon>Lobulomycetales</taxon>
        <taxon>Lobulomycetaceae</taxon>
        <taxon>Clydaea</taxon>
    </lineage>
</organism>
<evidence type="ECO:0000313" key="2">
    <source>
        <dbReference type="EMBL" id="KAJ3200041.1"/>
    </source>
</evidence>
<dbReference type="CDD" id="cd00084">
    <property type="entry name" value="HMG-box_SF"/>
    <property type="match status" value="1"/>
</dbReference>
<dbReference type="EMBL" id="JADGJW010001982">
    <property type="protein sequence ID" value="KAJ3200041.1"/>
    <property type="molecule type" value="Genomic_DNA"/>
</dbReference>
<keyword evidence="3" id="KW-1185">Reference proteome</keyword>
<evidence type="ECO:0000313" key="3">
    <source>
        <dbReference type="Proteomes" id="UP001211065"/>
    </source>
</evidence>
<feature type="non-terminal residue" evidence="2">
    <location>
        <position position="388"/>
    </location>
</feature>
<dbReference type="InterPro" id="IPR036910">
    <property type="entry name" value="HMG_box_dom_sf"/>
</dbReference>
<name>A0AAD5TT60_9FUNG</name>
<comment type="caution">
    <text evidence="2">The sequence shown here is derived from an EMBL/GenBank/DDBJ whole genome shotgun (WGS) entry which is preliminary data.</text>
</comment>
<dbReference type="AlphaFoldDB" id="A0AAD5TT60"/>
<feature type="non-terminal residue" evidence="2">
    <location>
        <position position="1"/>
    </location>
</feature>
<accession>A0AAD5TT60</accession>
<evidence type="ECO:0000256" key="1">
    <source>
        <dbReference type="SAM" id="MobiDB-lite"/>
    </source>
</evidence>
<sequence length="388" mass="44817">NQIKNEYPNETNSSITNLLRNKWNEYSEAEKEEYNILATIHNSELNMRTANASSNEEENEEVENKLKKKFKEKSLKKKKKKNLISTTKVKIKTEIQNPPVEEKTLCDNKNKELFSDKEQNDFLINFTQIEKEKLSGQKSHSSFFVNSDQEETTIKKEKLSDQKNHSSFFVNSDQEETTIKKEKLSDQRNYSSFFVNSDQEEISIKKEKLSDQKNYSSFFVSSDQEEITIKKKNLENIEKLDFNDIENSTFKKVDIVGDSDDLTTTDEDIQKFNSKGSSAAISDQLKNTDPQIFNDIITTTKRESELMEVKSENFDKTDFFNESDDDLSTTDDDKSCLNKSICFDDTKNERVENLDKKVPKTVDDGKSVVPKESNLDKSLPTVLNSTDD</sequence>
<proteinExistence type="predicted"/>
<dbReference type="SUPFAM" id="SSF47095">
    <property type="entry name" value="HMG-box"/>
    <property type="match status" value="1"/>
</dbReference>
<feature type="compositionally biased region" description="Basic and acidic residues" evidence="1">
    <location>
        <begin position="354"/>
        <end position="366"/>
    </location>
</feature>
<dbReference type="Proteomes" id="UP001211065">
    <property type="component" value="Unassembled WGS sequence"/>
</dbReference>
<reference evidence="2" key="1">
    <citation type="submission" date="2020-05" db="EMBL/GenBank/DDBJ databases">
        <title>Phylogenomic resolution of chytrid fungi.</title>
        <authorList>
            <person name="Stajich J.E."/>
            <person name="Amses K."/>
            <person name="Simmons R."/>
            <person name="Seto K."/>
            <person name="Myers J."/>
            <person name="Bonds A."/>
            <person name="Quandt C.A."/>
            <person name="Barry K."/>
            <person name="Liu P."/>
            <person name="Grigoriev I."/>
            <person name="Longcore J.E."/>
            <person name="James T.Y."/>
        </authorList>
    </citation>
    <scope>NUCLEOTIDE SEQUENCE</scope>
    <source>
        <strain evidence="2">JEL0476</strain>
    </source>
</reference>
<dbReference type="Gene3D" id="1.10.30.10">
    <property type="entry name" value="High mobility group box domain"/>
    <property type="match status" value="1"/>
</dbReference>
<gene>
    <name evidence="2" type="ORF">HK099_002845</name>
</gene>
<protein>
    <submittedName>
        <fullName evidence="2">Uncharacterized protein</fullName>
    </submittedName>
</protein>
<feature type="region of interest" description="Disordered" evidence="1">
    <location>
        <begin position="354"/>
        <end position="388"/>
    </location>
</feature>